<dbReference type="HOGENOM" id="CLU_055026_1_0_1"/>
<protein>
    <recommendedName>
        <fullName evidence="1">Cyclin N-terminal domain-containing protein</fullName>
    </recommendedName>
</protein>
<dbReference type="STRING" id="988480.A0A075AYW4"/>
<dbReference type="SUPFAM" id="SSF47954">
    <property type="entry name" value="Cyclin-like"/>
    <property type="match status" value="1"/>
</dbReference>
<dbReference type="EMBL" id="KE561045">
    <property type="protein sequence ID" value="EPZ33739.1"/>
    <property type="molecule type" value="Genomic_DNA"/>
</dbReference>
<dbReference type="Pfam" id="PF00134">
    <property type="entry name" value="Cyclin_N"/>
    <property type="match status" value="1"/>
</dbReference>
<proteinExistence type="predicted"/>
<accession>A0A075AYW4</accession>
<dbReference type="Proteomes" id="UP000030755">
    <property type="component" value="Unassembled WGS sequence"/>
</dbReference>
<reference evidence="2 3" key="1">
    <citation type="journal article" date="2013" name="Curr. Biol.">
        <title>Shared signatures of parasitism and phylogenomics unite Cryptomycota and microsporidia.</title>
        <authorList>
            <person name="James T.Y."/>
            <person name="Pelin A."/>
            <person name="Bonen L."/>
            <person name="Ahrendt S."/>
            <person name="Sain D."/>
            <person name="Corradi N."/>
            <person name="Stajich J.E."/>
        </authorList>
    </citation>
    <scope>NUCLEOTIDE SEQUENCE [LARGE SCALE GENOMIC DNA]</scope>
    <source>
        <strain evidence="2 3">CSF55</strain>
    </source>
</reference>
<evidence type="ECO:0000259" key="1">
    <source>
        <dbReference type="Pfam" id="PF00134"/>
    </source>
</evidence>
<gene>
    <name evidence="2" type="ORF">O9G_002377</name>
</gene>
<evidence type="ECO:0000313" key="3">
    <source>
        <dbReference type="Proteomes" id="UP000030755"/>
    </source>
</evidence>
<dbReference type="OrthoDB" id="10250320at2759"/>
<sequence length="235" mass="27151">MVKLKTYYEDSAANAIYFSIQYSHEIKRYRSHDIFSEKLHPLGPDFRAKKVPSFADVYKFLDGIFRSTQLNSETAIIANIYMERMIRNTGVTLYCTNWRRCVLGAILLASKVWDDQAIWNVDFNGYFPHVAVQDLNNLERWYLKAINYNVNVKGSTYANYFFQLRDTITNRYHVITRPINNSRAQEIEADTSYIATVGADGKKTRRKSISVAKSKSEHALSNVEQIKEVVSFDAS</sequence>
<dbReference type="InterPro" id="IPR006671">
    <property type="entry name" value="Cyclin_N"/>
</dbReference>
<evidence type="ECO:0000313" key="2">
    <source>
        <dbReference type="EMBL" id="EPZ33739.1"/>
    </source>
</evidence>
<dbReference type="InterPro" id="IPR036915">
    <property type="entry name" value="Cyclin-like_sf"/>
</dbReference>
<dbReference type="CDD" id="cd20540">
    <property type="entry name" value="CYCLIN_CCNY_like"/>
    <property type="match status" value="1"/>
</dbReference>
<name>A0A075AYW4_ROZAC</name>
<keyword evidence="3" id="KW-1185">Reference proteome</keyword>
<organism evidence="2 3">
    <name type="scientific">Rozella allomycis (strain CSF55)</name>
    <dbReference type="NCBI Taxonomy" id="988480"/>
    <lineage>
        <taxon>Eukaryota</taxon>
        <taxon>Fungi</taxon>
        <taxon>Fungi incertae sedis</taxon>
        <taxon>Cryptomycota</taxon>
        <taxon>Cryptomycota incertae sedis</taxon>
        <taxon>Rozella</taxon>
    </lineage>
</organism>
<dbReference type="PANTHER" id="PTHR14248">
    <property type="entry name" value="CYCLIN Y, ISOFORM A"/>
    <property type="match status" value="1"/>
</dbReference>
<dbReference type="Gene3D" id="1.10.472.10">
    <property type="entry name" value="Cyclin-like"/>
    <property type="match status" value="1"/>
</dbReference>
<dbReference type="AlphaFoldDB" id="A0A075AYW4"/>
<feature type="domain" description="Cyclin N-terminal" evidence="1">
    <location>
        <begin position="56"/>
        <end position="151"/>
    </location>
</feature>